<organism evidence="2 3">
    <name type="scientific">Mesoterricola sediminis</name>
    <dbReference type="NCBI Taxonomy" id="2927980"/>
    <lineage>
        <taxon>Bacteria</taxon>
        <taxon>Pseudomonadati</taxon>
        <taxon>Acidobacteriota</taxon>
        <taxon>Holophagae</taxon>
        <taxon>Holophagales</taxon>
        <taxon>Holophagaceae</taxon>
        <taxon>Mesoterricola</taxon>
    </lineage>
</organism>
<dbReference type="KEGG" id="msea:METESE_27990"/>
<sequence>MNTLVTTAGFMILALAGSAAQASDFKPMMDVAETTWPEKTHIGVIADYRQSREDILDLARSAGSRCRITVLDVKQPSGVPVAGNQMACAIKPDFLVLLPRDPRVWEGSPNATRAIRQLAFHGVPVIGTTPMAIRQGAVFACGPETRLEVLVTERMIGTVEVILPRNLRTAGTAASAPLGMAAISVVGAF</sequence>
<keyword evidence="1" id="KW-0732">Signal</keyword>
<proteinExistence type="predicted"/>
<evidence type="ECO:0000313" key="2">
    <source>
        <dbReference type="EMBL" id="BDU77841.1"/>
    </source>
</evidence>
<evidence type="ECO:0000313" key="3">
    <source>
        <dbReference type="Proteomes" id="UP001228113"/>
    </source>
</evidence>
<dbReference type="RefSeq" id="WP_316410440.1">
    <property type="nucleotide sequence ID" value="NZ_AP027081.1"/>
</dbReference>
<feature type="chain" id="PRO_5041337301" evidence="1">
    <location>
        <begin position="23"/>
        <end position="189"/>
    </location>
</feature>
<dbReference type="AlphaFoldDB" id="A0AA48KD57"/>
<dbReference type="Gene3D" id="3.40.50.2300">
    <property type="match status" value="1"/>
</dbReference>
<accession>A0AA48KD57</accession>
<name>A0AA48KD57_9BACT</name>
<feature type="signal peptide" evidence="1">
    <location>
        <begin position="1"/>
        <end position="22"/>
    </location>
</feature>
<evidence type="ECO:0000256" key="1">
    <source>
        <dbReference type="SAM" id="SignalP"/>
    </source>
</evidence>
<keyword evidence="3" id="KW-1185">Reference proteome</keyword>
<reference evidence="2" key="1">
    <citation type="journal article" date="2023" name="Int. J. Syst. Evol. Microbiol.">
        <title>Mesoterricola silvestris gen. nov., sp. nov., Mesoterricola sediminis sp. nov., Geothrix oryzae sp. nov., Geothrix edaphica sp. nov., Geothrix rubra sp. nov., and Geothrix limicola sp. nov., six novel members of Acidobacteriota isolated from soils.</title>
        <authorList>
            <person name="Itoh H."/>
            <person name="Sugisawa Y."/>
            <person name="Mise K."/>
            <person name="Xu Z."/>
            <person name="Kuniyasu M."/>
            <person name="Ushijima N."/>
            <person name="Kawano K."/>
            <person name="Kobayashi E."/>
            <person name="Shiratori Y."/>
            <person name="Masuda Y."/>
            <person name="Senoo K."/>
        </authorList>
    </citation>
    <scope>NUCLEOTIDE SEQUENCE</scope>
    <source>
        <strain evidence="2">W786</strain>
    </source>
</reference>
<protein>
    <submittedName>
        <fullName evidence="2">Uncharacterized protein</fullName>
    </submittedName>
</protein>
<dbReference type="Proteomes" id="UP001228113">
    <property type="component" value="Chromosome"/>
</dbReference>
<gene>
    <name evidence="2" type="ORF">METESE_27990</name>
</gene>
<dbReference type="EMBL" id="AP027081">
    <property type="protein sequence ID" value="BDU77841.1"/>
    <property type="molecule type" value="Genomic_DNA"/>
</dbReference>